<keyword evidence="4" id="KW-0001">2Fe-2S</keyword>
<proteinExistence type="inferred from homology"/>
<evidence type="ECO:0000313" key="12">
    <source>
        <dbReference type="Proteomes" id="UP000823046"/>
    </source>
</evidence>
<feature type="domain" description="Rieske" evidence="10">
    <location>
        <begin position="1"/>
        <end position="79"/>
    </location>
</feature>
<comment type="caution">
    <text evidence="11">The sequence shown here is derived from an EMBL/GenBank/DDBJ whole genome shotgun (WGS) entry which is preliminary data.</text>
</comment>
<dbReference type="SUPFAM" id="SSF55424">
    <property type="entry name" value="FAD/NAD-linked reductases, dimerisation (C-terminal) domain"/>
    <property type="match status" value="1"/>
</dbReference>
<dbReference type="Pfam" id="PF00355">
    <property type="entry name" value="Rieske"/>
    <property type="match status" value="1"/>
</dbReference>
<dbReference type="SUPFAM" id="SSF50022">
    <property type="entry name" value="ISP domain"/>
    <property type="match status" value="1"/>
</dbReference>
<dbReference type="Gene3D" id="3.30.390.30">
    <property type="match status" value="1"/>
</dbReference>
<organism evidence="11 12">
    <name type="scientific">Cardiosporidium cionae</name>
    <dbReference type="NCBI Taxonomy" id="476202"/>
    <lineage>
        <taxon>Eukaryota</taxon>
        <taxon>Sar</taxon>
        <taxon>Alveolata</taxon>
        <taxon>Apicomplexa</taxon>
        <taxon>Aconoidasida</taxon>
        <taxon>Nephromycida</taxon>
        <taxon>Cardiosporidium</taxon>
    </lineage>
</organism>
<evidence type="ECO:0000256" key="6">
    <source>
        <dbReference type="ARBA" id="ARBA00022827"/>
    </source>
</evidence>
<evidence type="ECO:0000259" key="10">
    <source>
        <dbReference type="PROSITE" id="PS51296"/>
    </source>
</evidence>
<dbReference type="EMBL" id="JADAQX010000610">
    <property type="protein sequence ID" value="KAF8819766.1"/>
    <property type="molecule type" value="Genomic_DNA"/>
</dbReference>
<evidence type="ECO:0000313" key="11">
    <source>
        <dbReference type="EMBL" id="KAF8819766.1"/>
    </source>
</evidence>
<dbReference type="PROSITE" id="PS51296">
    <property type="entry name" value="RIESKE"/>
    <property type="match status" value="1"/>
</dbReference>
<evidence type="ECO:0000256" key="2">
    <source>
        <dbReference type="ARBA" id="ARBA00006442"/>
    </source>
</evidence>
<dbReference type="InterPro" id="IPR036922">
    <property type="entry name" value="Rieske_2Fe-2S_sf"/>
</dbReference>
<dbReference type="InterPro" id="IPR028202">
    <property type="entry name" value="Reductase_C"/>
</dbReference>
<dbReference type="InterPro" id="IPR016156">
    <property type="entry name" value="FAD/NAD-linked_Rdtase_dimer_sf"/>
</dbReference>
<evidence type="ECO:0000256" key="7">
    <source>
        <dbReference type="ARBA" id="ARBA00023002"/>
    </source>
</evidence>
<dbReference type="Gene3D" id="2.102.10.10">
    <property type="entry name" value="Rieske [2Fe-2S] iron-sulphur domain"/>
    <property type="match status" value="1"/>
</dbReference>
<dbReference type="PANTHER" id="PTHR43557:SF2">
    <property type="entry name" value="RIESKE DOMAIN-CONTAINING PROTEIN-RELATED"/>
    <property type="match status" value="1"/>
</dbReference>
<comment type="cofactor">
    <cofactor evidence="1">
        <name>FAD</name>
        <dbReference type="ChEBI" id="CHEBI:57692"/>
    </cofactor>
</comment>
<keyword evidence="6" id="KW-0274">FAD</keyword>
<accession>A0ABQ7J702</accession>
<dbReference type="SUPFAM" id="SSF51905">
    <property type="entry name" value="FAD/NAD(P)-binding domain"/>
    <property type="match status" value="2"/>
</dbReference>
<evidence type="ECO:0000256" key="4">
    <source>
        <dbReference type="ARBA" id="ARBA00022714"/>
    </source>
</evidence>
<dbReference type="PRINTS" id="PR00368">
    <property type="entry name" value="FADPNR"/>
</dbReference>
<keyword evidence="3" id="KW-0285">Flavoprotein</keyword>
<evidence type="ECO:0000256" key="5">
    <source>
        <dbReference type="ARBA" id="ARBA00022723"/>
    </source>
</evidence>
<evidence type="ECO:0000256" key="1">
    <source>
        <dbReference type="ARBA" id="ARBA00001974"/>
    </source>
</evidence>
<evidence type="ECO:0000256" key="3">
    <source>
        <dbReference type="ARBA" id="ARBA00022630"/>
    </source>
</evidence>
<name>A0ABQ7J702_9APIC</name>
<sequence length="576" mass="63745">MKRKEAVLLSYLDGKFYCTGNSCSHYGAPLHKGTSTKSHVTCPWHDAEFDLKTGKCINGPALNAIPVYSVKIKGEKVVAALPLELKNSSPFSMVKRDPNDTRVFVIVGSGAAALTACETLRQDGYTGRIVMLTKEAHPPYDRPVLSKNLKAEIENITLRDAAFLANADIEFRPNTTVKRVNADKNCIELANGENLQYDKVLVATGAEPRVLNIPGNTLENIFVLRRPEDTAKIANFAKRNSRVVVIGSSFIGMEVAAALRKREAKVTVIGMESVPFERVLGSKVGAVFKNMLEEQGVEYIPKETHSTFLFGTFDLYEVILFTLDALNKIALQQRKYMHVVVEISEIKDKFLCFWIHIDSGSRGAVNGVELSNGEVIQADAVVLGAGVIPNAKIVDGVSKSRDGSIEELFLICLLHLFPSSSNEAPNFYAAGDIATFPYFKSGDNIRIEHWDVAMQHGRIAAKNMNGQSIPYNSIPFFWTMLFGKSLRYAGYCHNFDDVICEGDLENYRFVAYYVKNERIVAAATMGMDPAAVAICEALKLNLMPSVSEIRLGFANSTTIIEKLKDHNKRKLPKQKN</sequence>
<gene>
    <name evidence="11" type="ORF">IE077_004027</name>
</gene>
<keyword evidence="5" id="KW-0479">Metal-binding</keyword>
<keyword evidence="12" id="KW-1185">Reference proteome</keyword>
<dbReference type="Gene3D" id="3.50.50.60">
    <property type="entry name" value="FAD/NAD(P)-binding domain"/>
    <property type="match status" value="3"/>
</dbReference>
<dbReference type="PANTHER" id="PTHR43557">
    <property type="entry name" value="APOPTOSIS-INDUCING FACTOR 1"/>
    <property type="match status" value="1"/>
</dbReference>
<dbReference type="InterPro" id="IPR050446">
    <property type="entry name" value="FAD-oxidoreductase/Apoptosis"/>
</dbReference>
<dbReference type="Pfam" id="PF14759">
    <property type="entry name" value="Reductase_C"/>
    <property type="match status" value="1"/>
</dbReference>
<dbReference type="InterPro" id="IPR017941">
    <property type="entry name" value="Rieske_2Fe-2S"/>
</dbReference>
<protein>
    <submittedName>
        <fullName evidence="11">Pyridine nucleotide-disulfide oxidoreductase domain-containing protein</fullName>
    </submittedName>
</protein>
<dbReference type="InterPro" id="IPR036188">
    <property type="entry name" value="FAD/NAD-bd_sf"/>
</dbReference>
<dbReference type="Pfam" id="PF07992">
    <property type="entry name" value="Pyr_redox_2"/>
    <property type="match status" value="1"/>
</dbReference>
<dbReference type="Proteomes" id="UP000823046">
    <property type="component" value="Unassembled WGS sequence"/>
</dbReference>
<evidence type="ECO:0000256" key="9">
    <source>
        <dbReference type="ARBA" id="ARBA00023014"/>
    </source>
</evidence>
<evidence type="ECO:0000256" key="8">
    <source>
        <dbReference type="ARBA" id="ARBA00023004"/>
    </source>
</evidence>
<dbReference type="PRINTS" id="PR00411">
    <property type="entry name" value="PNDRDTASEI"/>
</dbReference>
<reference evidence="11 12" key="1">
    <citation type="journal article" date="2020" name="bioRxiv">
        <title>Metabolic contributions of an alphaproteobacterial endosymbiont in the apicomplexan Cardiosporidium cionae.</title>
        <authorList>
            <person name="Hunter E.S."/>
            <person name="Paight C.J."/>
            <person name="Lane C.E."/>
        </authorList>
    </citation>
    <scope>NUCLEOTIDE SEQUENCE [LARGE SCALE GENOMIC DNA]</scope>
    <source>
        <strain evidence="11">ESH_2018</strain>
    </source>
</reference>
<dbReference type="InterPro" id="IPR023753">
    <property type="entry name" value="FAD/NAD-binding_dom"/>
</dbReference>
<keyword evidence="9" id="KW-0411">Iron-sulfur</keyword>
<keyword evidence="8" id="KW-0408">Iron</keyword>
<keyword evidence="7" id="KW-0560">Oxidoreductase</keyword>
<comment type="similarity">
    <text evidence="2">Belongs to the FAD-dependent oxidoreductase family.</text>
</comment>